<sequence length="78" mass="8785">MRDKDGNVVANLADARNPQPPSQQQQQQQPQHHQPQQQQHFPPDNKVYSLGDGFSSIGNAPFYNGEQQPPQQQYSSNS</sequence>
<evidence type="ECO:0000313" key="2">
    <source>
        <dbReference type="EMBL" id="CAF4735245.1"/>
    </source>
</evidence>
<comment type="caution">
    <text evidence="2">The sequence shown here is derived from an EMBL/GenBank/DDBJ whole genome shotgun (WGS) entry which is preliminary data.</text>
</comment>
<reference evidence="2" key="1">
    <citation type="submission" date="2021-02" db="EMBL/GenBank/DDBJ databases">
        <authorList>
            <person name="Nowell W R."/>
        </authorList>
    </citation>
    <scope>NUCLEOTIDE SEQUENCE</scope>
</reference>
<feature type="compositionally biased region" description="Low complexity" evidence="1">
    <location>
        <begin position="22"/>
        <end position="42"/>
    </location>
</feature>
<proteinExistence type="predicted"/>
<organism evidence="2 3">
    <name type="scientific">Rotaria magnacalcarata</name>
    <dbReference type="NCBI Taxonomy" id="392030"/>
    <lineage>
        <taxon>Eukaryota</taxon>
        <taxon>Metazoa</taxon>
        <taxon>Spiralia</taxon>
        <taxon>Gnathifera</taxon>
        <taxon>Rotifera</taxon>
        <taxon>Eurotatoria</taxon>
        <taxon>Bdelloidea</taxon>
        <taxon>Philodinida</taxon>
        <taxon>Philodinidae</taxon>
        <taxon>Rotaria</taxon>
    </lineage>
</organism>
<feature type="compositionally biased region" description="Low complexity" evidence="1">
    <location>
        <begin position="67"/>
        <end position="78"/>
    </location>
</feature>
<evidence type="ECO:0000256" key="1">
    <source>
        <dbReference type="SAM" id="MobiDB-lite"/>
    </source>
</evidence>
<keyword evidence="3" id="KW-1185">Reference proteome</keyword>
<dbReference type="AlphaFoldDB" id="A0A821KBT9"/>
<protein>
    <submittedName>
        <fullName evidence="2">Uncharacterized protein</fullName>
    </submittedName>
</protein>
<dbReference type="Proteomes" id="UP000663866">
    <property type="component" value="Unassembled WGS sequence"/>
</dbReference>
<evidence type="ECO:0000313" key="3">
    <source>
        <dbReference type="Proteomes" id="UP000663866"/>
    </source>
</evidence>
<gene>
    <name evidence="2" type="ORF">OVN521_LOCUS49605</name>
</gene>
<dbReference type="EMBL" id="CAJOBG010109498">
    <property type="protein sequence ID" value="CAF4735245.1"/>
    <property type="molecule type" value="Genomic_DNA"/>
</dbReference>
<feature type="non-terminal residue" evidence="2">
    <location>
        <position position="78"/>
    </location>
</feature>
<name>A0A821KBT9_9BILA</name>
<feature type="region of interest" description="Disordered" evidence="1">
    <location>
        <begin position="1"/>
        <end position="78"/>
    </location>
</feature>
<accession>A0A821KBT9</accession>